<name>A0A816E0X2_ADIRI</name>
<protein>
    <submittedName>
        <fullName evidence="1">Uncharacterized protein</fullName>
    </submittedName>
</protein>
<accession>A0A816E0X2</accession>
<organism evidence="1 2">
    <name type="scientific">Adineta ricciae</name>
    <name type="common">Rotifer</name>
    <dbReference type="NCBI Taxonomy" id="249248"/>
    <lineage>
        <taxon>Eukaryota</taxon>
        <taxon>Metazoa</taxon>
        <taxon>Spiralia</taxon>
        <taxon>Gnathifera</taxon>
        <taxon>Rotifera</taxon>
        <taxon>Eurotatoria</taxon>
        <taxon>Bdelloidea</taxon>
        <taxon>Adinetida</taxon>
        <taxon>Adinetidae</taxon>
        <taxon>Adineta</taxon>
    </lineage>
</organism>
<keyword evidence="2" id="KW-1185">Reference proteome</keyword>
<dbReference type="AlphaFoldDB" id="A0A816E0X2"/>
<feature type="non-terminal residue" evidence="1">
    <location>
        <position position="1"/>
    </location>
</feature>
<reference evidence="1" key="1">
    <citation type="submission" date="2021-02" db="EMBL/GenBank/DDBJ databases">
        <authorList>
            <person name="Nowell W R."/>
        </authorList>
    </citation>
    <scope>NUCLEOTIDE SEQUENCE</scope>
</reference>
<gene>
    <name evidence="1" type="ORF">XAT740_LOCUS53135</name>
</gene>
<dbReference type="EMBL" id="CAJNOR010008992">
    <property type="protein sequence ID" value="CAF1639913.1"/>
    <property type="molecule type" value="Genomic_DNA"/>
</dbReference>
<dbReference type="Proteomes" id="UP000663828">
    <property type="component" value="Unassembled WGS sequence"/>
</dbReference>
<evidence type="ECO:0000313" key="2">
    <source>
        <dbReference type="Proteomes" id="UP000663828"/>
    </source>
</evidence>
<proteinExistence type="predicted"/>
<comment type="caution">
    <text evidence="1">The sequence shown here is derived from an EMBL/GenBank/DDBJ whole genome shotgun (WGS) entry which is preliminary data.</text>
</comment>
<sequence>SDFNAIPFPGIWSDLTSDLLTWAMNFSLRRHDTNNDPYLTIEELEEQTDLSYGTVHQILVHLLNFRKIIAHYLPKDLTNL</sequence>
<evidence type="ECO:0000313" key="1">
    <source>
        <dbReference type="EMBL" id="CAF1639913.1"/>
    </source>
</evidence>